<keyword evidence="2" id="KW-1185">Reference proteome</keyword>
<gene>
    <name evidence="1" type="ORF">PVK06_028331</name>
</gene>
<evidence type="ECO:0000313" key="2">
    <source>
        <dbReference type="Proteomes" id="UP001358586"/>
    </source>
</evidence>
<protein>
    <submittedName>
        <fullName evidence="1">Uncharacterized protein</fullName>
    </submittedName>
</protein>
<proteinExistence type="predicted"/>
<evidence type="ECO:0000313" key="1">
    <source>
        <dbReference type="EMBL" id="KAK5812887.1"/>
    </source>
</evidence>
<dbReference type="Proteomes" id="UP001358586">
    <property type="component" value="Chromosome 8"/>
</dbReference>
<name>A0ABR0P346_GOSAR</name>
<organism evidence="1 2">
    <name type="scientific">Gossypium arboreum</name>
    <name type="common">Tree cotton</name>
    <name type="synonym">Gossypium nanking</name>
    <dbReference type="NCBI Taxonomy" id="29729"/>
    <lineage>
        <taxon>Eukaryota</taxon>
        <taxon>Viridiplantae</taxon>
        <taxon>Streptophyta</taxon>
        <taxon>Embryophyta</taxon>
        <taxon>Tracheophyta</taxon>
        <taxon>Spermatophyta</taxon>
        <taxon>Magnoliopsida</taxon>
        <taxon>eudicotyledons</taxon>
        <taxon>Gunneridae</taxon>
        <taxon>Pentapetalae</taxon>
        <taxon>rosids</taxon>
        <taxon>malvids</taxon>
        <taxon>Malvales</taxon>
        <taxon>Malvaceae</taxon>
        <taxon>Malvoideae</taxon>
        <taxon>Gossypium</taxon>
    </lineage>
</organism>
<accession>A0ABR0P346</accession>
<dbReference type="EMBL" id="JARKNE010000008">
    <property type="protein sequence ID" value="KAK5812887.1"/>
    <property type="molecule type" value="Genomic_DNA"/>
</dbReference>
<reference evidence="1 2" key="1">
    <citation type="submission" date="2023-03" db="EMBL/GenBank/DDBJ databases">
        <title>WGS of Gossypium arboreum.</title>
        <authorList>
            <person name="Yu D."/>
        </authorList>
    </citation>
    <scope>NUCLEOTIDE SEQUENCE [LARGE SCALE GENOMIC DNA]</scope>
    <source>
        <tissue evidence="1">Leaf</tissue>
    </source>
</reference>
<comment type="caution">
    <text evidence="1">The sequence shown here is derived from an EMBL/GenBank/DDBJ whole genome shotgun (WGS) entry which is preliminary data.</text>
</comment>
<sequence length="105" mass="11992">MHASKFPKYPDMLPTYQLAADPKRNELFVGQKFVTKEDCVFAIKQYSMNVLIDYKVILSKPILYMGSVRGWQEVAIGGYEMHLSRDRKCGSSKNLLGLTHALQHV</sequence>